<accession>A0A074ZXX3</accession>
<dbReference type="STRING" id="6198.A0A074ZXX3"/>
<dbReference type="PROSITE" id="PS01031">
    <property type="entry name" value="SHSP"/>
    <property type="match status" value="2"/>
</dbReference>
<dbReference type="OrthoDB" id="10060792at2759"/>
<comment type="similarity">
    <text evidence="1 2">Belongs to the small heat shock protein (HSP20) family.</text>
</comment>
<feature type="region of interest" description="Disordered" evidence="3">
    <location>
        <begin position="30"/>
        <end position="53"/>
    </location>
</feature>
<evidence type="ECO:0000313" key="5">
    <source>
        <dbReference type="EMBL" id="KER20044.1"/>
    </source>
</evidence>
<feature type="compositionally biased region" description="Basic and acidic residues" evidence="3">
    <location>
        <begin position="30"/>
        <end position="46"/>
    </location>
</feature>
<feature type="compositionally biased region" description="Basic and acidic residues" evidence="3">
    <location>
        <begin position="244"/>
        <end position="253"/>
    </location>
</feature>
<feature type="region of interest" description="Disordered" evidence="3">
    <location>
        <begin position="222"/>
        <end position="269"/>
    </location>
</feature>
<dbReference type="GO" id="GO:0051082">
    <property type="term" value="F:unfolded protein binding"/>
    <property type="evidence" value="ECO:0007669"/>
    <property type="project" value="TreeGrafter"/>
</dbReference>
<feature type="domain" description="SHSP" evidence="4">
    <location>
        <begin position="263"/>
        <end position="355"/>
    </location>
</feature>
<evidence type="ECO:0000256" key="1">
    <source>
        <dbReference type="PROSITE-ProRule" id="PRU00285"/>
    </source>
</evidence>
<dbReference type="GO" id="GO:0009408">
    <property type="term" value="P:response to heat"/>
    <property type="evidence" value="ECO:0007669"/>
    <property type="project" value="TreeGrafter"/>
</dbReference>
<protein>
    <recommendedName>
        <fullName evidence="4">SHSP domain-containing protein</fullName>
    </recommendedName>
</protein>
<proteinExistence type="inferred from homology"/>
<dbReference type="Pfam" id="PF00011">
    <property type="entry name" value="HSP20"/>
    <property type="match status" value="2"/>
</dbReference>
<dbReference type="Gene3D" id="2.60.40.790">
    <property type="match status" value="2"/>
</dbReference>
<evidence type="ECO:0000259" key="4">
    <source>
        <dbReference type="PROSITE" id="PS01031"/>
    </source>
</evidence>
<feature type="domain" description="SHSP" evidence="4">
    <location>
        <begin position="123"/>
        <end position="232"/>
    </location>
</feature>
<dbReference type="InterPro" id="IPR001436">
    <property type="entry name" value="Alpha-crystallin/sHSP_animal"/>
</dbReference>
<dbReference type="Proteomes" id="UP000054324">
    <property type="component" value="Unassembled WGS sequence"/>
</dbReference>
<gene>
    <name evidence="5" type="ORF">T265_15405</name>
</gene>
<dbReference type="PANTHER" id="PTHR45640">
    <property type="entry name" value="HEAT SHOCK PROTEIN HSP-12.2-RELATED"/>
    <property type="match status" value="1"/>
</dbReference>
<dbReference type="PANTHER" id="PTHR45640:SF26">
    <property type="entry name" value="RE23625P"/>
    <property type="match status" value="1"/>
</dbReference>
<dbReference type="CDD" id="cd06526">
    <property type="entry name" value="metazoan_ACD"/>
    <property type="match status" value="2"/>
</dbReference>
<dbReference type="SUPFAM" id="SSF49764">
    <property type="entry name" value="HSP20-like chaperones"/>
    <property type="match status" value="2"/>
</dbReference>
<dbReference type="GO" id="GO:0005634">
    <property type="term" value="C:nucleus"/>
    <property type="evidence" value="ECO:0007669"/>
    <property type="project" value="TreeGrafter"/>
</dbReference>
<dbReference type="CTD" id="20329570"/>
<keyword evidence="6" id="KW-1185">Reference proteome</keyword>
<feature type="compositionally biased region" description="Polar residues" evidence="3">
    <location>
        <begin position="254"/>
        <end position="269"/>
    </location>
</feature>
<evidence type="ECO:0000256" key="3">
    <source>
        <dbReference type="SAM" id="MobiDB-lite"/>
    </source>
</evidence>
<reference evidence="5 6" key="1">
    <citation type="submission" date="2013-11" db="EMBL/GenBank/DDBJ databases">
        <title>Opisthorchis viverrini - life in the bile duct.</title>
        <authorList>
            <person name="Young N.D."/>
            <person name="Nagarajan N."/>
            <person name="Lin S.J."/>
            <person name="Korhonen P.K."/>
            <person name="Jex A.R."/>
            <person name="Hall R.S."/>
            <person name="Safavi-Hemami H."/>
            <person name="Kaewkong W."/>
            <person name="Bertrand D."/>
            <person name="Gao S."/>
            <person name="Seet Q."/>
            <person name="Wongkham S."/>
            <person name="Teh B.T."/>
            <person name="Wongkham C."/>
            <person name="Intapan P.M."/>
            <person name="Maleewong W."/>
            <person name="Yang X."/>
            <person name="Hu M."/>
            <person name="Wang Z."/>
            <person name="Hofmann A."/>
            <person name="Sternberg P.W."/>
            <person name="Tan P."/>
            <person name="Wang J."/>
            <person name="Gasser R.B."/>
        </authorList>
    </citation>
    <scope>NUCLEOTIDE SEQUENCE [LARGE SCALE GENOMIC DNA]</scope>
</reference>
<dbReference type="EMBL" id="KL597101">
    <property type="protein sequence ID" value="KER20044.1"/>
    <property type="molecule type" value="Genomic_DNA"/>
</dbReference>
<feature type="non-terminal residue" evidence="5">
    <location>
        <position position="355"/>
    </location>
</feature>
<evidence type="ECO:0000256" key="2">
    <source>
        <dbReference type="RuleBase" id="RU003616"/>
    </source>
</evidence>
<dbReference type="GeneID" id="20329570"/>
<sequence>MEKYRTELRVPVDMARKTFADRHRERLGIDQDERSVHFSTSPEHKTLHSTPWHKPFSNGSLNSSDFTEGDDWFEEMRRRFEERRRKWNEDVKRMRQEFFTLDSNDLRKSASPPRLLLPHGTVGARKPFSGTLEKCSDGSMQFVANFDVCGFSPEELRVTIRGNEVVVSAKTEKHSGSSRSSKEYTRSVTLPEGFNEEQANATLTTDGVLTFICPLNQGPEEKRFASPEVDTQNADGRGPIGWYDRSRIRKTDRSTPYSHSPQSVRTEYDSSSSLSYIRPKFRLEIPIDSDYSPAEIQIRTLNHRLYVTARHEERCSNRTAVREFSKEYDIPENVDPECLEAKLENGTLYIEASSK</sequence>
<dbReference type="GO" id="GO:0005737">
    <property type="term" value="C:cytoplasm"/>
    <property type="evidence" value="ECO:0007669"/>
    <property type="project" value="TreeGrafter"/>
</dbReference>
<dbReference type="InterPro" id="IPR002068">
    <property type="entry name" value="A-crystallin/Hsp20_dom"/>
</dbReference>
<name>A0A074ZXX3_OPIVI</name>
<dbReference type="KEGG" id="ovi:T265_15405"/>
<dbReference type="GO" id="GO:0042026">
    <property type="term" value="P:protein refolding"/>
    <property type="evidence" value="ECO:0007669"/>
    <property type="project" value="TreeGrafter"/>
</dbReference>
<dbReference type="AlphaFoldDB" id="A0A074ZXX3"/>
<evidence type="ECO:0000313" key="6">
    <source>
        <dbReference type="Proteomes" id="UP000054324"/>
    </source>
</evidence>
<dbReference type="RefSeq" id="XP_009176215.1">
    <property type="nucleotide sequence ID" value="XM_009177951.1"/>
</dbReference>
<organism evidence="5 6">
    <name type="scientific">Opisthorchis viverrini</name>
    <name type="common">Southeast Asian liver fluke</name>
    <dbReference type="NCBI Taxonomy" id="6198"/>
    <lineage>
        <taxon>Eukaryota</taxon>
        <taxon>Metazoa</taxon>
        <taxon>Spiralia</taxon>
        <taxon>Lophotrochozoa</taxon>
        <taxon>Platyhelminthes</taxon>
        <taxon>Trematoda</taxon>
        <taxon>Digenea</taxon>
        <taxon>Opisthorchiida</taxon>
        <taxon>Opisthorchiata</taxon>
        <taxon>Opisthorchiidae</taxon>
        <taxon>Opisthorchis</taxon>
    </lineage>
</organism>
<dbReference type="InterPro" id="IPR008978">
    <property type="entry name" value="HSP20-like_chaperone"/>
</dbReference>